<comment type="caution">
    <text evidence="1">The sequence shown here is derived from an EMBL/GenBank/DDBJ whole genome shotgun (WGS) entry which is preliminary data.</text>
</comment>
<name>A0A0V8JIU9_9BACI</name>
<dbReference type="GeneID" id="93683091"/>
<protein>
    <submittedName>
        <fullName evidence="1">Uncharacterized protein</fullName>
    </submittedName>
</protein>
<accession>A0A0V8JIU9</accession>
<proteinExistence type="predicted"/>
<dbReference type="EMBL" id="LNQP01000058">
    <property type="protein sequence ID" value="KSU86965.1"/>
    <property type="molecule type" value="Genomic_DNA"/>
</dbReference>
<organism evidence="1 2">
    <name type="scientific">Priestia veravalensis</name>
    <dbReference type="NCBI Taxonomy" id="1414648"/>
    <lineage>
        <taxon>Bacteria</taxon>
        <taxon>Bacillati</taxon>
        <taxon>Bacillota</taxon>
        <taxon>Bacilli</taxon>
        <taxon>Bacillales</taxon>
        <taxon>Bacillaceae</taxon>
        <taxon>Priestia</taxon>
    </lineage>
</organism>
<gene>
    <name evidence="1" type="ORF">AS180_15640</name>
</gene>
<dbReference type="RefSeq" id="WP_025910826.1">
    <property type="nucleotide sequence ID" value="NZ_KQ758673.1"/>
</dbReference>
<sequence>MFQDALRESIGSFVQIITPIDIISGTLIAVFEASIVVRTSSSYGEPTDVTIPFASVTYIRIISGDE</sequence>
<reference evidence="1 2" key="1">
    <citation type="submission" date="2015-11" db="EMBL/GenBank/DDBJ databases">
        <title>Bacillus caseinolyticus sp nov.</title>
        <authorList>
            <person name="Dastager S.G."/>
            <person name="Mawlankar R."/>
        </authorList>
    </citation>
    <scope>NUCLEOTIDE SEQUENCE [LARGE SCALE GENOMIC DNA]</scope>
    <source>
        <strain evidence="1 2">SGD-V-76</strain>
    </source>
</reference>
<evidence type="ECO:0000313" key="1">
    <source>
        <dbReference type="EMBL" id="KSU86965.1"/>
    </source>
</evidence>
<dbReference type="Proteomes" id="UP000053681">
    <property type="component" value="Unassembled WGS sequence"/>
</dbReference>
<keyword evidence="2" id="KW-1185">Reference proteome</keyword>
<evidence type="ECO:0000313" key="2">
    <source>
        <dbReference type="Proteomes" id="UP000053681"/>
    </source>
</evidence>
<dbReference type="AlphaFoldDB" id="A0A0V8JIU9"/>